<sequence length="508" mass="56909">MLFRAGVKLTRRCFFSAANYHQNATTRRTLPTKWMTRRKHVVVLPGRSVSCSASSSDAEKARNDVTMSKPQEVWKASIDFKSIRENQSHVETNCLNRNVTNVSVQFVVSQYEAFVALDQKADLLRASRNENAKKMKGKMEKVIRDELIEEGKRIKDELALIEVELNDISDALQREAQKIPNDTHPDVPIGGEEFATVMEVVGTQRDFGAMKCRDHVTIGETLNMFDFETASRVSGTRFVYLTGVGAMLELALINWAMQKAIAKGFEPMVVPDLVRKSVVEKCGFQPRAENTQVYSVENSDLCLAGTAELLLGGKCMDQTYEEKDLPKKFVAFSHCFRTEAGAAGAATRGMYRLHQFSKVEMFAVSTPEASNAMHEELSNIEKEMYAELGLHFKVLDMSSHDLGAPAYRKFDIEAWMPALERYGEISSASNCTDFQARRLNIKYRPNAVDGKKQPLQFAHTLNATACAVPRMIICILENFQNEDGSVTVPEALRPFLGGMEVFRNPAAI</sequence>
<accession>K8ERW2</accession>
<feature type="domain" description="Aminoacyl-transfer RNA synthetases class-II family profile" evidence="10">
    <location>
        <begin position="262"/>
        <end position="489"/>
    </location>
</feature>
<dbReference type="NCBIfam" id="TIGR00414">
    <property type="entry name" value="serS"/>
    <property type="match status" value="1"/>
</dbReference>
<feature type="binding site" evidence="9">
    <location>
        <begin position="424"/>
        <end position="427"/>
    </location>
    <ligand>
        <name>ATP</name>
        <dbReference type="ChEBI" id="CHEBI:30616"/>
    </ligand>
</feature>
<evidence type="ECO:0000259" key="10">
    <source>
        <dbReference type="PROSITE" id="PS50862"/>
    </source>
</evidence>
<dbReference type="CDD" id="cd00770">
    <property type="entry name" value="SerRS_core"/>
    <property type="match status" value="1"/>
</dbReference>
<proteinExistence type="predicted"/>
<dbReference type="eggNOG" id="KOG2509">
    <property type="taxonomic scope" value="Eukaryota"/>
</dbReference>
<keyword evidence="3" id="KW-0547">Nucleotide-binding</keyword>
<dbReference type="InterPro" id="IPR010978">
    <property type="entry name" value="tRNA-bd_arm"/>
</dbReference>
<evidence type="ECO:0000256" key="2">
    <source>
        <dbReference type="ARBA" id="ARBA00022598"/>
    </source>
</evidence>
<dbReference type="InterPro" id="IPR042103">
    <property type="entry name" value="SerRS_1_N_sf"/>
</dbReference>
<evidence type="ECO:0000313" key="12">
    <source>
        <dbReference type="Proteomes" id="UP000198341"/>
    </source>
</evidence>
<dbReference type="GO" id="GO:0005737">
    <property type="term" value="C:cytoplasm"/>
    <property type="evidence" value="ECO:0007669"/>
    <property type="project" value="UniProtKB-ARBA"/>
</dbReference>
<dbReference type="SUPFAM" id="SSF46589">
    <property type="entry name" value="tRNA-binding arm"/>
    <property type="match status" value="1"/>
</dbReference>
<evidence type="ECO:0000256" key="6">
    <source>
        <dbReference type="ARBA" id="ARBA00023146"/>
    </source>
</evidence>
<dbReference type="Pfam" id="PF00587">
    <property type="entry name" value="tRNA-synt_2b"/>
    <property type="match status" value="1"/>
</dbReference>
<reference evidence="11 12" key="1">
    <citation type="submission" date="2011-10" db="EMBL/GenBank/DDBJ databases">
        <authorList>
            <person name="Genoscope - CEA"/>
        </authorList>
    </citation>
    <scope>NUCLEOTIDE SEQUENCE [LARGE SCALE GENOMIC DNA]</scope>
    <source>
        <strain evidence="11 12">RCC 1105</strain>
    </source>
</reference>
<keyword evidence="2" id="KW-0436">Ligase</keyword>
<dbReference type="InterPro" id="IPR002314">
    <property type="entry name" value="aa-tRNA-synt_IIb"/>
</dbReference>
<dbReference type="EMBL" id="FO082261">
    <property type="protein sequence ID" value="CCO20699.1"/>
    <property type="molecule type" value="Genomic_DNA"/>
</dbReference>
<dbReference type="OrthoDB" id="10264585at2759"/>
<evidence type="ECO:0000256" key="4">
    <source>
        <dbReference type="ARBA" id="ARBA00022840"/>
    </source>
</evidence>
<dbReference type="InterPro" id="IPR015866">
    <property type="entry name" value="Ser-tRNA-synth_1_N"/>
</dbReference>
<dbReference type="InterPro" id="IPR045864">
    <property type="entry name" value="aa-tRNA-synth_II/BPL/LPL"/>
</dbReference>
<dbReference type="STRING" id="41875.K8ERW2"/>
<feature type="binding site" evidence="8">
    <location>
        <position position="360"/>
    </location>
    <ligand>
        <name>L-serine</name>
        <dbReference type="ChEBI" id="CHEBI:33384"/>
    </ligand>
</feature>
<organism evidence="11 12">
    <name type="scientific">Bathycoccus prasinos</name>
    <dbReference type="NCBI Taxonomy" id="41875"/>
    <lineage>
        <taxon>Eukaryota</taxon>
        <taxon>Viridiplantae</taxon>
        <taxon>Chlorophyta</taxon>
        <taxon>Mamiellophyceae</taxon>
        <taxon>Mamiellales</taxon>
        <taxon>Bathycoccaceae</taxon>
        <taxon>Bathycoccus</taxon>
    </lineage>
</organism>
<dbReference type="AlphaFoldDB" id="K8ERW2"/>
<dbReference type="RefSeq" id="XP_007508208.1">
    <property type="nucleotide sequence ID" value="XM_007508146.1"/>
</dbReference>
<gene>
    <name evidence="11" type="ordered locus">Bathy18g00470</name>
</gene>
<keyword evidence="5" id="KW-0648">Protein biosynthesis</keyword>
<evidence type="ECO:0000256" key="1">
    <source>
        <dbReference type="ARBA" id="ARBA00012840"/>
    </source>
</evidence>
<dbReference type="EC" id="6.1.1.11" evidence="1"/>
<dbReference type="Gene3D" id="1.10.287.40">
    <property type="entry name" value="Serine-tRNA synthetase, tRNA binding domain"/>
    <property type="match status" value="1"/>
</dbReference>
<dbReference type="InterPro" id="IPR002317">
    <property type="entry name" value="Ser-tRNA-ligase_type_1"/>
</dbReference>
<keyword evidence="6" id="KW-0030">Aminoacyl-tRNA synthetase</keyword>
<name>K8ERW2_9CHLO</name>
<feature type="binding site" evidence="8">
    <location>
        <position position="462"/>
    </location>
    <ligand>
        <name>L-serine</name>
        <dbReference type="ChEBI" id="CHEBI:33384"/>
    </ligand>
</feature>
<protein>
    <recommendedName>
        <fullName evidence="1">serine--tRNA ligase</fullName>
        <ecNumber evidence="1">6.1.1.11</ecNumber>
    </recommendedName>
    <alternativeName>
        <fullName evidence="7">Seryl-tRNA synthetase</fullName>
    </alternativeName>
</protein>
<dbReference type="KEGG" id="bpg:Bathy18g00470"/>
<dbReference type="Proteomes" id="UP000198341">
    <property type="component" value="Chromosome 18"/>
</dbReference>
<dbReference type="GO" id="GO:0004828">
    <property type="term" value="F:serine-tRNA ligase activity"/>
    <property type="evidence" value="ECO:0007669"/>
    <property type="project" value="UniProtKB-EC"/>
</dbReference>
<feature type="binding site" evidence="8">
    <location>
        <position position="306"/>
    </location>
    <ligand>
        <name>L-serine</name>
        <dbReference type="ChEBI" id="CHEBI:33384"/>
    </ligand>
</feature>
<dbReference type="PROSITE" id="PS50862">
    <property type="entry name" value="AA_TRNA_LIGASE_II"/>
    <property type="match status" value="1"/>
</dbReference>
<dbReference type="FunFam" id="3.30.930.10:FF:000055">
    <property type="entry name" value="Serine--tRNA ligase"/>
    <property type="match status" value="1"/>
</dbReference>
<keyword evidence="12" id="KW-1185">Reference proteome</keyword>
<evidence type="ECO:0000256" key="9">
    <source>
        <dbReference type="PIRSR" id="PIRSR001529-2"/>
    </source>
</evidence>
<evidence type="ECO:0000256" key="5">
    <source>
        <dbReference type="ARBA" id="ARBA00022917"/>
    </source>
</evidence>
<evidence type="ECO:0000256" key="7">
    <source>
        <dbReference type="ARBA" id="ARBA00031113"/>
    </source>
</evidence>
<evidence type="ECO:0000256" key="8">
    <source>
        <dbReference type="PIRSR" id="PIRSR001529-1"/>
    </source>
</evidence>
<dbReference type="InterPro" id="IPR033729">
    <property type="entry name" value="SerRS_core"/>
</dbReference>
<feature type="binding site" evidence="8">
    <location>
        <position position="337"/>
    </location>
    <ligand>
        <name>L-serine</name>
        <dbReference type="ChEBI" id="CHEBI:33384"/>
    </ligand>
</feature>
<dbReference type="Gene3D" id="3.30.930.10">
    <property type="entry name" value="Bira Bifunctional Protein, Domain 2"/>
    <property type="match status" value="1"/>
</dbReference>
<keyword evidence="4 9" id="KW-0067">ATP-binding</keyword>
<dbReference type="GeneID" id="19010818"/>
<dbReference type="GO" id="GO:0006434">
    <property type="term" value="P:seryl-tRNA aminoacylation"/>
    <property type="evidence" value="ECO:0007669"/>
    <property type="project" value="InterPro"/>
</dbReference>
<feature type="site" description="Important for serine binding" evidence="8">
    <location>
        <position position="464"/>
    </location>
</feature>
<evidence type="ECO:0000313" key="11">
    <source>
        <dbReference type="EMBL" id="CCO20699.1"/>
    </source>
</evidence>
<dbReference type="GO" id="GO:0005524">
    <property type="term" value="F:ATP binding"/>
    <property type="evidence" value="ECO:0007669"/>
    <property type="project" value="UniProtKB-KW"/>
</dbReference>
<dbReference type="PANTHER" id="PTHR11778">
    <property type="entry name" value="SERYL-TRNA SYNTHETASE"/>
    <property type="match status" value="1"/>
</dbReference>
<dbReference type="Pfam" id="PF02403">
    <property type="entry name" value="Seryl_tRNA_N"/>
    <property type="match status" value="1"/>
</dbReference>
<dbReference type="PIRSF" id="PIRSF001529">
    <property type="entry name" value="Ser-tRNA-synth_IIa"/>
    <property type="match status" value="1"/>
</dbReference>
<evidence type="ECO:0000256" key="3">
    <source>
        <dbReference type="ARBA" id="ARBA00022741"/>
    </source>
</evidence>
<dbReference type="SUPFAM" id="SSF55681">
    <property type="entry name" value="Class II aaRS and biotin synthetases"/>
    <property type="match status" value="1"/>
</dbReference>
<feature type="binding site" evidence="9">
    <location>
        <begin position="337"/>
        <end position="339"/>
    </location>
    <ligand>
        <name>ATP</name>
        <dbReference type="ChEBI" id="CHEBI:30616"/>
    </ligand>
</feature>
<dbReference type="InterPro" id="IPR006195">
    <property type="entry name" value="aa-tRNA-synth_II"/>
</dbReference>
<dbReference type="PRINTS" id="PR00981">
    <property type="entry name" value="TRNASYNTHSER"/>
</dbReference>